<evidence type="ECO:0000256" key="1">
    <source>
        <dbReference type="SAM" id="Coils"/>
    </source>
</evidence>
<feature type="coiled-coil region" evidence="1">
    <location>
        <begin position="260"/>
        <end position="343"/>
    </location>
</feature>
<comment type="caution">
    <text evidence="3">The sequence shown here is derived from an EMBL/GenBank/DDBJ whole genome shotgun (WGS) entry which is preliminary data.</text>
</comment>
<feature type="compositionally biased region" description="Low complexity" evidence="2">
    <location>
        <begin position="401"/>
        <end position="410"/>
    </location>
</feature>
<dbReference type="Proteomes" id="UP001162131">
    <property type="component" value="Unassembled WGS sequence"/>
</dbReference>
<accession>A0AAU9JNQ6</accession>
<evidence type="ECO:0000313" key="3">
    <source>
        <dbReference type="EMBL" id="CAG9327629.1"/>
    </source>
</evidence>
<dbReference type="AlphaFoldDB" id="A0AAU9JNQ6"/>
<gene>
    <name evidence="3" type="ORF">BSTOLATCC_MIC44259</name>
</gene>
<organism evidence="3 4">
    <name type="scientific">Blepharisma stoltei</name>
    <dbReference type="NCBI Taxonomy" id="1481888"/>
    <lineage>
        <taxon>Eukaryota</taxon>
        <taxon>Sar</taxon>
        <taxon>Alveolata</taxon>
        <taxon>Ciliophora</taxon>
        <taxon>Postciliodesmatophora</taxon>
        <taxon>Heterotrichea</taxon>
        <taxon>Heterotrichida</taxon>
        <taxon>Blepharismidae</taxon>
        <taxon>Blepharisma</taxon>
    </lineage>
</organism>
<protein>
    <submittedName>
        <fullName evidence="3">Uncharacterized protein</fullName>
    </submittedName>
</protein>
<reference evidence="3" key="1">
    <citation type="submission" date="2021-09" db="EMBL/GenBank/DDBJ databases">
        <authorList>
            <consortium name="AG Swart"/>
            <person name="Singh M."/>
            <person name="Singh A."/>
            <person name="Seah K."/>
            <person name="Emmerich C."/>
        </authorList>
    </citation>
    <scope>NUCLEOTIDE SEQUENCE</scope>
    <source>
        <strain evidence="3">ATCC30299</strain>
    </source>
</reference>
<feature type="region of interest" description="Disordered" evidence="2">
    <location>
        <begin position="401"/>
        <end position="423"/>
    </location>
</feature>
<dbReference type="EMBL" id="CAJZBQ010000044">
    <property type="protein sequence ID" value="CAG9327629.1"/>
    <property type="molecule type" value="Genomic_DNA"/>
</dbReference>
<sequence>MSEDSLRKRFSIFKKKILNDSETTTETPPSTFDETSINFELKGGPYNTNLIEASATVKNGQNAGMPLPLRCTWYRSTNEKQFVTIEGVNGAFYQPNADDIGCKICVHAVPVSEVEEYTGMPAFNEVGPVQIDPDMQKTVQEIYEANYAEFTTNLVGGTIENLIPGTVSIKLSGNLINVSYKDGSDILSTKLGMGSPIINLSQKTNTSFSMTFENERIDFNTEKHTERDIIAITIRMFCSKVSTENQADCLIKIEQLSTRLLNLNKDYERTVSALNLLKEEHKINIKTIEDDKARIAELEEENSSLLNQVSAQVVVFEKNETELKFLRQDILVYKTQCEALENAINQRRINDNNWEILLRSVKEDLEEILKKHKFCENCKRIENIIIGAFGKLDGRVINSHQSSANSSAKSYQDEGSENTEDHEKEIREFKDQILKYKCKLKQLAIESAELVNRAEAEKNFYKRKADSLAAENDKLLSKLGKNPKEITTFAKERQEFEAEKEKILHDLKEAQENALNYEKLGKINKKKLEEEIERNFELRKILSKKSKAMTSLDYQKIINSLTVTVADREEELCQQKNISRELMNRVQELESILKLTNVN</sequence>
<evidence type="ECO:0000256" key="2">
    <source>
        <dbReference type="SAM" id="MobiDB-lite"/>
    </source>
</evidence>
<keyword evidence="1" id="KW-0175">Coiled coil</keyword>
<name>A0AAU9JNQ6_9CILI</name>
<evidence type="ECO:0000313" key="4">
    <source>
        <dbReference type="Proteomes" id="UP001162131"/>
    </source>
</evidence>
<keyword evidence="4" id="KW-1185">Reference proteome</keyword>
<proteinExistence type="predicted"/>